<dbReference type="EMBL" id="CP104064">
    <property type="protein sequence ID" value="WAH38114.1"/>
    <property type="molecule type" value="Genomic_DNA"/>
</dbReference>
<dbReference type="SMART" id="SM00257">
    <property type="entry name" value="LysM"/>
    <property type="match status" value="2"/>
</dbReference>
<dbReference type="Proteomes" id="UP001164803">
    <property type="component" value="Chromosome"/>
</dbReference>
<dbReference type="Gene3D" id="3.10.350.10">
    <property type="entry name" value="LysM domain"/>
    <property type="match status" value="2"/>
</dbReference>
<evidence type="ECO:0000313" key="4">
    <source>
        <dbReference type="Proteomes" id="UP001164803"/>
    </source>
</evidence>
<name>A0ABY6Z780_9BACL</name>
<dbReference type="SUPFAM" id="SSF54106">
    <property type="entry name" value="LysM domain"/>
    <property type="match status" value="2"/>
</dbReference>
<dbReference type="Pfam" id="PF00704">
    <property type="entry name" value="Glyco_hydro_18"/>
    <property type="match status" value="1"/>
</dbReference>
<dbReference type="PROSITE" id="PS51910">
    <property type="entry name" value="GH18_2"/>
    <property type="match status" value="1"/>
</dbReference>
<feature type="domain" description="LysM" evidence="1">
    <location>
        <begin position="2"/>
        <end position="46"/>
    </location>
</feature>
<protein>
    <submittedName>
        <fullName evidence="3">LysM peptidoglycan-binding domain-containing protein</fullName>
    </submittedName>
</protein>
<gene>
    <name evidence="3" type="ORF">NZD86_06395</name>
</gene>
<evidence type="ECO:0000259" key="1">
    <source>
        <dbReference type="PROSITE" id="PS51782"/>
    </source>
</evidence>
<evidence type="ECO:0000313" key="3">
    <source>
        <dbReference type="EMBL" id="WAH38114.1"/>
    </source>
</evidence>
<dbReference type="InterPro" id="IPR036779">
    <property type="entry name" value="LysM_dom_sf"/>
</dbReference>
<feature type="domain" description="GH18" evidence="2">
    <location>
        <begin position="109"/>
        <end position="302"/>
    </location>
</feature>
<dbReference type="Pfam" id="PF01476">
    <property type="entry name" value="LysM"/>
    <property type="match status" value="2"/>
</dbReference>
<dbReference type="InterPro" id="IPR017853">
    <property type="entry name" value="GH"/>
</dbReference>
<dbReference type="RefSeq" id="WP_268045672.1">
    <property type="nucleotide sequence ID" value="NZ_CP104064.1"/>
</dbReference>
<reference evidence="3" key="1">
    <citation type="submission" date="2022-08" db="EMBL/GenBank/DDBJ databases">
        <title>Alicyclobacillus dauci DSM2870, complete genome.</title>
        <authorList>
            <person name="Wang Q."/>
            <person name="Cai R."/>
            <person name="Wang Z."/>
        </authorList>
    </citation>
    <scope>NUCLEOTIDE SEQUENCE</scope>
    <source>
        <strain evidence="3">DSM 28700</strain>
    </source>
</reference>
<dbReference type="PROSITE" id="PS51782">
    <property type="entry name" value="LYSM"/>
    <property type="match status" value="2"/>
</dbReference>
<dbReference type="InterPro" id="IPR018392">
    <property type="entry name" value="LysM"/>
</dbReference>
<feature type="domain" description="LysM" evidence="1">
    <location>
        <begin position="55"/>
        <end position="99"/>
    </location>
</feature>
<dbReference type="CDD" id="cd00118">
    <property type="entry name" value="LysM"/>
    <property type="match status" value="2"/>
</dbReference>
<dbReference type="SUPFAM" id="SSF51445">
    <property type="entry name" value="(Trans)glycosidases"/>
    <property type="match status" value="1"/>
</dbReference>
<dbReference type="InterPro" id="IPR001223">
    <property type="entry name" value="Glyco_hydro18_cat"/>
</dbReference>
<dbReference type="PANTHER" id="PTHR46066:SF2">
    <property type="entry name" value="CHITINASE DOMAIN-CONTAINING PROTEIN 1"/>
    <property type="match status" value="1"/>
</dbReference>
<evidence type="ECO:0000259" key="2">
    <source>
        <dbReference type="PROSITE" id="PS51910"/>
    </source>
</evidence>
<sequence>MRIHRVRQGETLQQIAGDYVVSVRDIVRVNELSSHDVLVPGLNLLIPKGDPLAVQAYTIQPGDTFQSIGERFGLTANVLTTWTGYDPSESLPVGTRIYLPVRRPSKRTIEVNGYLLPTGTPSDARIFQTISDMTYFCSFSYQARADGTLEEPKDNVALAAAKRAGIRPLMTMTNFDGNQFNTTLAHTILANNSIRRKVIDQTIAVCTRKGFGGVNVDFEHMQPGDRPLYNQYLRELRDALHAQGLSVSIAMGPKTGDNPNQPWMGAFDYRTIGQEVDFLMLMTYEWGWVGGPPLAPRLLHDF</sequence>
<accession>A0ABY6Z780</accession>
<keyword evidence="4" id="KW-1185">Reference proteome</keyword>
<dbReference type="PANTHER" id="PTHR46066">
    <property type="entry name" value="CHITINASE DOMAIN-CONTAINING PROTEIN 1 FAMILY MEMBER"/>
    <property type="match status" value="1"/>
</dbReference>
<proteinExistence type="predicted"/>
<organism evidence="3 4">
    <name type="scientific">Alicyclobacillus dauci</name>
    <dbReference type="NCBI Taxonomy" id="1475485"/>
    <lineage>
        <taxon>Bacteria</taxon>
        <taxon>Bacillati</taxon>
        <taxon>Bacillota</taxon>
        <taxon>Bacilli</taxon>
        <taxon>Bacillales</taxon>
        <taxon>Alicyclobacillaceae</taxon>
        <taxon>Alicyclobacillus</taxon>
    </lineage>
</organism>
<dbReference type="Gene3D" id="3.20.20.80">
    <property type="entry name" value="Glycosidases"/>
    <property type="match status" value="1"/>
</dbReference>